<protein>
    <recommendedName>
        <fullName evidence="7">DOC domain-containing protein</fullName>
    </recommendedName>
</protein>
<name>G3BE16_CANTC</name>
<dbReference type="GO" id="GO:0031145">
    <property type="term" value="P:anaphase-promoting complex-dependent catabolic process"/>
    <property type="evidence" value="ECO:0007669"/>
    <property type="project" value="InterPro"/>
</dbReference>
<keyword evidence="2" id="KW-0132">Cell division</keyword>
<comment type="similarity">
    <text evidence="1">Belongs to the APC10 family.</text>
</comment>
<dbReference type="SUPFAM" id="SSF49785">
    <property type="entry name" value="Galactose-binding domain-like"/>
    <property type="match status" value="1"/>
</dbReference>
<sequence length="406" mass="45256">MNSSGRWDRSPPFPEPTTDISDVNHVYNSANGSGIHSVDVSYNPNQTPQHELQTQDAIPESELIDSITSANVSERQNPFLDDQDNYHSVEVNDEESTNKSDILEEPTMEQIQQVYYARGLKEIESLDLHDLSPLANWKLSSLKQGFGLAQLRDDTPNMYWQSDGSNGTNNSNSSNNGAITNNQLSNPHSITIQFSKRVSLERISLFTNYNLDESYTPSKIKVLAGSSDGWDLSEVCTVNFSKPVGWSHIIFSGIRNDRVLKCFMVKLVILANHQDGKDTHIRALKCYGKKSSLNNKYMSDNGNHNLTDEEVLKDLSLNSAGMSNSGLSLNNQLSLSYENRLRYFMHSNSNIDVNNTNDDTDQEDDVDDPNLPIDQETSRILGNASDVIGFNTGFSSVSLKSVSSIR</sequence>
<dbReference type="PANTHER" id="PTHR12936">
    <property type="entry name" value="ANAPHASE-PROMOTING COMPLEX 10"/>
    <property type="match status" value="1"/>
</dbReference>
<evidence type="ECO:0000256" key="4">
    <source>
        <dbReference type="ARBA" id="ARBA00022786"/>
    </source>
</evidence>
<feature type="region of interest" description="Disordered" evidence="6">
    <location>
        <begin position="157"/>
        <end position="184"/>
    </location>
</feature>
<gene>
    <name evidence="8" type="ORF">CANTEDRAFT_127665</name>
</gene>
<dbReference type="HOGENOM" id="CLU_025279_0_0_1"/>
<dbReference type="InterPro" id="IPR016901">
    <property type="entry name" value="APC10/Doc1"/>
</dbReference>
<dbReference type="Gene3D" id="2.60.120.260">
    <property type="entry name" value="Galactose-binding domain-like"/>
    <property type="match status" value="1"/>
</dbReference>
<feature type="domain" description="DOC" evidence="7">
    <location>
        <begin position="107"/>
        <end position="313"/>
    </location>
</feature>
<evidence type="ECO:0000256" key="5">
    <source>
        <dbReference type="ARBA" id="ARBA00023306"/>
    </source>
</evidence>
<dbReference type="AlphaFoldDB" id="G3BE16"/>
<feature type="region of interest" description="Disordered" evidence="6">
    <location>
        <begin position="1"/>
        <end position="51"/>
    </location>
</feature>
<dbReference type="Pfam" id="PF03256">
    <property type="entry name" value="ANAPC10"/>
    <property type="match status" value="2"/>
</dbReference>
<keyword evidence="5" id="KW-0131">Cell cycle</keyword>
<evidence type="ECO:0000256" key="2">
    <source>
        <dbReference type="ARBA" id="ARBA00022618"/>
    </source>
</evidence>
<keyword evidence="4" id="KW-0833">Ubl conjugation pathway</keyword>
<dbReference type="InterPro" id="IPR008979">
    <property type="entry name" value="Galactose-bd-like_sf"/>
</dbReference>
<dbReference type="SMART" id="SM01337">
    <property type="entry name" value="APC10"/>
    <property type="match status" value="1"/>
</dbReference>
<keyword evidence="3" id="KW-0498">Mitosis</keyword>
<dbReference type="CDD" id="cd08366">
    <property type="entry name" value="APC10"/>
    <property type="match status" value="1"/>
</dbReference>
<evidence type="ECO:0000256" key="6">
    <source>
        <dbReference type="SAM" id="MobiDB-lite"/>
    </source>
</evidence>
<dbReference type="GO" id="GO:0070979">
    <property type="term" value="P:protein K11-linked ubiquitination"/>
    <property type="evidence" value="ECO:0007669"/>
    <property type="project" value="TreeGrafter"/>
</dbReference>
<dbReference type="Proteomes" id="UP000000707">
    <property type="component" value="Unassembled WGS sequence"/>
</dbReference>
<dbReference type="PANTHER" id="PTHR12936:SF0">
    <property type="entry name" value="ANAPHASE-PROMOTING COMPLEX SUBUNIT 10"/>
    <property type="match status" value="1"/>
</dbReference>
<feature type="region of interest" description="Disordered" evidence="6">
    <location>
        <begin position="75"/>
        <end position="99"/>
    </location>
</feature>
<keyword evidence="9" id="KW-1185">Reference proteome</keyword>
<feature type="compositionally biased region" description="Polar residues" evidence="6">
    <location>
        <begin position="18"/>
        <end position="51"/>
    </location>
</feature>
<evidence type="ECO:0000313" key="8">
    <source>
        <dbReference type="EMBL" id="EGV60432.1"/>
    </source>
</evidence>
<dbReference type="InterPro" id="IPR004939">
    <property type="entry name" value="APC_su10/DOC_dom"/>
</dbReference>
<dbReference type="GO" id="GO:0005680">
    <property type="term" value="C:anaphase-promoting complex"/>
    <property type="evidence" value="ECO:0007669"/>
    <property type="project" value="InterPro"/>
</dbReference>
<dbReference type="OrthoDB" id="24948at2759"/>
<dbReference type="EMBL" id="GL996528">
    <property type="protein sequence ID" value="EGV60432.1"/>
    <property type="molecule type" value="Genomic_DNA"/>
</dbReference>
<dbReference type="GO" id="GO:0051301">
    <property type="term" value="P:cell division"/>
    <property type="evidence" value="ECO:0007669"/>
    <property type="project" value="UniProtKB-KW"/>
</dbReference>
<evidence type="ECO:0000313" key="9">
    <source>
        <dbReference type="Proteomes" id="UP000000707"/>
    </source>
</evidence>
<evidence type="ECO:0000256" key="3">
    <source>
        <dbReference type="ARBA" id="ARBA00022776"/>
    </source>
</evidence>
<organism evidence="9">
    <name type="scientific">Candida tenuis (strain ATCC 10573 / BCRC 21748 / CBS 615 / JCM 9827 / NBRC 10315 / NRRL Y-1498 / VKM Y-70)</name>
    <name type="common">Yeast</name>
    <name type="synonym">Yamadazyma tenuis</name>
    <dbReference type="NCBI Taxonomy" id="590646"/>
    <lineage>
        <taxon>Eukaryota</taxon>
        <taxon>Fungi</taxon>
        <taxon>Dikarya</taxon>
        <taxon>Ascomycota</taxon>
        <taxon>Saccharomycotina</taxon>
        <taxon>Pichiomycetes</taxon>
        <taxon>Debaryomycetaceae</taxon>
        <taxon>Yamadazyma</taxon>
    </lineage>
</organism>
<evidence type="ECO:0000256" key="1">
    <source>
        <dbReference type="ARBA" id="ARBA00006762"/>
    </source>
</evidence>
<dbReference type="PROSITE" id="PS51284">
    <property type="entry name" value="DOC"/>
    <property type="match status" value="1"/>
</dbReference>
<reference evidence="8 9" key="1">
    <citation type="journal article" date="2011" name="Proc. Natl. Acad. Sci. U.S.A.">
        <title>Comparative genomics of xylose-fermenting fungi for enhanced biofuel production.</title>
        <authorList>
            <person name="Wohlbach D.J."/>
            <person name="Kuo A."/>
            <person name="Sato T.K."/>
            <person name="Potts K.M."/>
            <person name="Salamov A.A."/>
            <person name="LaButti K.M."/>
            <person name="Sun H."/>
            <person name="Clum A."/>
            <person name="Pangilinan J.L."/>
            <person name="Lindquist E.A."/>
            <person name="Lucas S."/>
            <person name="Lapidus A."/>
            <person name="Jin M."/>
            <person name="Gunawan C."/>
            <person name="Balan V."/>
            <person name="Dale B.E."/>
            <person name="Jeffries T.W."/>
            <person name="Zinkel R."/>
            <person name="Barry K.W."/>
            <person name="Grigoriev I.V."/>
            <person name="Gasch A.P."/>
        </authorList>
    </citation>
    <scope>NUCLEOTIDE SEQUENCE [LARGE SCALE GENOMIC DNA]</scope>
    <source>
        <strain evidence="9">ATCC 10573 / BCRC 21748 / CBS 615 / JCM 9827 / NBRC 10315 / NRRL Y-1498 / VKM Y-70</strain>
    </source>
</reference>
<accession>G3BE16</accession>
<dbReference type="STRING" id="590646.G3BE16"/>
<feature type="compositionally biased region" description="Low complexity" evidence="6">
    <location>
        <begin position="162"/>
        <end position="182"/>
    </location>
</feature>
<dbReference type="eggNOG" id="KOG3437">
    <property type="taxonomic scope" value="Eukaryota"/>
</dbReference>
<proteinExistence type="inferred from homology"/>
<evidence type="ECO:0000259" key="7">
    <source>
        <dbReference type="PROSITE" id="PS51284"/>
    </source>
</evidence>